<evidence type="ECO:0000259" key="2">
    <source>
        <dbReference type="Pfam" id="PF12852"/>
    </source>
</evidence>
<accession>A0A975M7R9</accession>
<proteinExistence type="predicted"/>
<dbReference type="Pfam" id="PF12852">
    <property type="entry name" value="Cupin_6"/>
    <property type="match status" value="1"/>
</dbReference>
<dbReference type="AlphaFoldDB" id="A0A975M7R9"/>
<dbReference type="GO" id="GO:0003677">
    <property type="term" value="F:DNA binding"/>
    <property type="evidence" value="ECO:0007669"/>
    <property type="project" value="UniProtKB-KW"/>
</dbReference>
<name>A0A975M7R9_9MICC</name>
<sequence>MSMDALEALVEGPRARGAFVLRLELDSDWSIRVADESLLTVMPVQAGSCTVTTEWAAAHASAGDVVVVRGPGAYSVASDPDRPPDFIIEPNQVCIDVDGNRLVESMRRGIRTWGTTAEGVDRILVGTYARPLEVGRLLVELLPRNAEVTQARDRIQSVESGAARGGTL</sequence>
<evidence type="ECO:0000256" key="1">
    <source>
        <dbReference type="ARBA" id="ARBA00023125"/>
    </source>
</evidence>
<dbReference type="RefSeq" id="WP_210228444.1">
    <property type="nucleotide sequence ID" value="NZ_CP076022.1"/>
</dbReference>
<evidence type="ECO:0000313" key="4">
    <source>
        <dbReference type="Proteomes" id="UP000676885"/>
    </source>
</evidence>
<keyword evidence="1" id="KW-0238">DNA-binding</keyword>
<gene>
    <name evidence="3" type="ORF">KKR91_07900</name>
</gene>
<keyword evidence="4" id="KW-1185">Reference proteome</keyword>
<dbReference type="EMBL" id="CP076022">
    <property type="protein sequence ID" value="QWC11457.1"/>
    <property type="molecule type" value="Genomic_DNA"/>
</dbReference>
<reference evidence="3 4" key="1">
    <citation type="submission" date="2021-05" db="EMBL/GenBank/DDBJ databases">
        <title>Novel species in genus Arthrobacter.</title>
        <authorList>
            <person name="Zhang G."/>
        </authorList>
    </citation>
    <scope>NUCLEOTIDE SEQUENCE [LARGE SCALE GENOMIC DNA]</scope>
    <source>
        <strain evidence="4">zg-ZUI227</strain>
    </source>
</reference>
<evidence type="ECO:0000313" key="3">
    <source>
        <dbReference type="EMBL" id="QWC11457.1"/>
    </source>
</evidence>
<organism evidence="3 4">
    <name type="scientific">Arthrobacter jiangjiafuii</name>
    <dbReference type="NCBI Taxonomy" id="2817475"/>
    <lineage>
        <taxon>Bacteria</taxon>
        <taxon>Bacillati</taxon>
        <taxon>Actinomycetota</taxon>
        <taxon>Actinomycetes</taxon>
        <taxon>Micrococcales</taxon>
        <taxon>Micrococcaceae</taxon>
        <taxon>Arthrobacter</taxon>
    </lineage>
</organism>
<dbReference type="KEGG" id="ajg:KKR91_07900"/>
<protein>
    <submittedName>
        <fullName evidence="3">Cupin domain-containing protein</fullName>
    </submittedName>
</protein>
<dbReference type="Proteomes" id="UP000676885">
    <property type="component" value="Chromosome"/>
</dbReference>
<feature type="domain" description="AraC-type transcription regulator ligand-binding" evidence="2">
    <location>
        <begin position="4"/>
        <end position="154"/>
    </location>
</feature>
<dbReference type="InterPro" id="IPR032783">
    <property type="entry name" value="AraC_lig"/>
</dbReference>